<comment type="caution">
    <text evidence="1">The sequence shown here is derived from an EMBL/GenBank/DDBJ whole genome shotgun (WGS) entry which is preliminary data.</text>
</comment>
<name>A0A4Y2VP32_ARAVE</name>
<proteinExistence type="predicted"/>
<feature type="non-terminal residue" evidence="1">
    <location>
        <position position="1"/>
    </location>
</feature>
<dbReference type="AlphaFoldDB" id="A0A4Y2VP32"/>
<dbReference type="EMBL" id="BGPR01049200">
    <property type="protein sequence ID" value="GBO26178.1"/>
    <property type="molecule type" value="Genomic_DNA"/>
</dbReference>
<protein>
    <submittedName>
        <fullName evidence="1">Uncharacterized protein</fullName>
    </submittedName>
</protein>
<evidence type="ECO:0000313" key="2">
    <source>
        <dbReference type="Proteomes" id="UP000499080"/>
    </source>
</evidence>
<accession>A0A4Y2VP32</accession>
<organism evidence="1 2">
    <name type="scientific">Araneus ventricosus</name>
    <name type="common">Orbweaver spider</name>
    <name type="synonym">Epeira ventricosa</name>
    <dbReference type="NCBI Taxonomy" id="182803"/>
    <lineage>
        <taxon>Eukaryota</taxon>
        <taxon>Metazoa</taxon>
        <taxon>Ecdysozoa</taxon>
        <taxon>Arthropoda</taxon>
        <taxon>Chelicerata</taxon>
        <taxon>Arachnida</taxon>
        <taxon>Araneae</taxon>
        <taxon>Araneomorphae</taxon>
        <taxon>Entelegynae</taxon>
        <taxon>Araneoidea</taxon>
        <taxon>Araneidae</taxon>
        <taxon>Araneus</taxon>
    </lineage>
</organism>
<gene>
    <name evidence="1" type="ORF">AVEN_271202_1</name>
</gene>
<dbReference type="Proteomes" id="UP000499080">
    <property type="component" value="Unassembled WGS sequence"/>
</dbReference>
<keyword evidence="2" id="KW-1185">Reference proteome</keyword>
<evidence type="ECO:0000313" key="1">
    <source>
        <dbReference type="EMBL" id="GBO26178.1"/>
    </source>
</evidence>
<sequence length="85" mass="9566">PDCKLRAMVRVSAEKLHCEMFKISVAEVFKDIIVKQKPGLSVVSCGRHRLVNAGAKRRASTYVKDHDNSAVNFSSFLSRIVYKEV</sequence>
<reference evidence="1 2" key="1">
    <citation type="journal article" date="2019" name="Sci. Rep.">
        <title>Orb-weaving spider Araneus ventricosus genome elucidates the spidroin gene catalogue.</title>
        <authorList>
            <person name="Kono N."/>
            <person name="Nakamura H."/>
            <person name="Ohtoshi R."/>
            <person name="Moran D.A.P."/>
            <person name="Shinohara A."/>
            <person name="Yoshida Y."/>
            <person name="Fujiwara M."/>
            <person name="Mori M."/>
            <person name="Tomita M."/>
            <person name="Arakawa K."/>
        </authorList>
    </citation>
    <scope>NUCLEOTIDE SEQUENCE [LARGE SCALE GENOMIC DNA]</scope>
</reference>